<accession>A0AAN4Z3Q1</accession>
<evidence type="ECO:0000259" key="1">
    <source>
        <dbReference type="SMART" id="SM00225"/>
    </source>
</evidence>
<dbReference type="EMBL" id="BTRK01000001">
    <property type="protein sequence ID" value="GMR30822.1"/>
    <property type="molecule type" value="Genomic_DNA"/>
</dbReference>
<organism evidence="2 3">
    <name type="scientific">Pristionchus mayeri</name>
    <dbReference type="NCBI Taxonomy" id="1317129"/>
    <lineage>
        <taxon>Eukaryota</taxon>
        <taxon>Metazoa</taxon>
        <taxon>Ecdysozoa</taxon>
        <taxon>Nematoda</taxon>
        <taxon>Chromadorea</taxon>
        <taxon>Rhabditida</taxon>
        <taxon>Rhabditina</taxon>
        <taxon>Diplogasteromorpha</taxon>
        <taxon>Diplogasteroidea</taxon>
        <taxon>Neodiplogasteridae</taxon>
        <taxon>Pristionchus</taxon>
    </lineage>
</organism>
<keyword evidence="3" id="KW-1185">Reference proteome</keyword>
<dbReference type="AlphaFoldDB" id="A0AAN4Z3Q1"/>
<reference evidence="3" key="1">
    <citation type="submission" date="2022-10" db="EMBL/GenBank/DDBJ databases">
        <title>Genome assembly of Pristionchus species.</title>
        <authorList>
            <person name="Yoshida K."/>
            <person name="Sommer R.J."/>
        </authorList>
    </citation>
    <scope>NUCLEOTIDE SEQUENCE [LARGE SCALE GENOMIC DNA]</scope>
    <source>
        <strain evidence="3">RS5460</strain>
    </source>
</reference>
<dbReference type="Proteomes" id="UP001328107">
    <property type="component" value="Unassembled WGS sequence"/>
</dbReference>
<dbReference type="PANTHER" id="PTHR22744:SF14">
    <property type="entry name" value="BTB DOMAIN-CONTAINING PROTEIN-RELATED"/>
    <property type="match status" value="1"/>
</dbReference>
<evidence type="ECO:0000313" key="2">
    <source>
        <dbReference type="EMBL" id="GMR30822.1"/>
    </source>
</evidence>
<dbReference type="SMART" id="SM00225">
    <property type="entry name" value="BTB"/>
    <property type="match status" value="1"/>
</dbReference>
<gene>
    <name evidence="2" type="ORF">PMAYCL1PPCAC_01017</name>
</gene>
<sequence length="368" mass="42069">MALVEIDLTYFIRFFAGMKLAERAKRENFEIKYHNLFGRGQVTKKAVVRELECGLLDEVGASFSASEIVFSVNRPGKTETVEVDGIKLCVDTDITATEDNDRSIMIRATLKSLRPRNIVLVLNAELQDGVERQILPCTEHHQLLNVTEQATTTKKIAIMQSVSQRIYSMFMIGFCSLTVKVRLYRLATQLEAPTIEEYEEGEEEKDDEVVFVVEEKRVPLRRSVLSICSKFLSAYSQSAMAESRNSVFPIQGCSLSEFEKLLSVSRDENEIDEDNLDSMLELADRFIMPQILSKCEHFLATASGYNPAELLYLADRYRLHLLAIFVLNQIRSEDELIILMEFEGFELMSESMKAVVWKRFHDLAEGRN</sequence>
<protein>
    <recommendedName>
        <fullName evidence="1">BTB domain-containing protein</fullName>
    </recommendedName>
</protein>
<dbReference type="PANTHER" id="PTHR22744">
    <property type="entry name" value="HELIX LOOP HELIX PROTEIN 21-RELATED"/>
    <property type="match status" value="1"/>
</dbReference>
<dbReference type="Pfam" id="PF00651">
    <property type="entry name" value="BTB"/>
    <property type="match status" value="1"/>
</dbReference>
<proteinExistence type="predicted"/>
<evidence type="ECO:0000313" key="3">
    <source>
        <dbReference type="Proteomes" id="UP001328107"/>
    </source>
</evidence>
<dbReference type="Gene3D" id="3.30.710.10">
    <property type="entry name" value="Potassium Channel Kv1.1, Chain A"/>
    <property type="match status" value="1"/>
</dbReference>
<dbReference type="InterPro" id="IPR000210">
    <property type="entry name" value="BTB/POZ_dom"/>
</dbReference>
<dbReference type="CDD" id="cd18186">
    <property type="entry name" value="BTB_POZ_ZBTB_KLHL-like"/>
    <property type="match status" value="1"/>
</dbReference>
<dbReference type="InterPro" id="IPR011333">
    <property type="entry name" value="SKP1/BTB/POZ_sf"/>
</dbReference>
<feature type="domain" description="BTB" evidence="1">
    <location>
        <begin position="207"/>
        <end position="303"/>
    </location>
</feature>
<name>A0AAN4Z3Q1_9BILA</name>
<comment type="caution">
    <text evidence="2">The sequence shown here is derived from an EMBL/GenBank/DDBJ whole genome shotgun (WGS) entry which is preliminary data.</text>
</comment>
<dbReference type="SUPFAM" id="SSF54695">
    <property type="entry name" value="POZ domain"/>
    <property type="match status" value="1"/>
</dbReference>